<evidence type="ECO:0000313" key="3">
    <source>
        <dbReference type="EMBL" id="ENN86543.1"/>
    </source>
</evidence>
<proteinExistence type="predicted"/>
<name>N6U8K0_9HYPH</name>
<evidence type="ECO:0000313" key="4">
    <source>
        <dbReference type="Proteomes" id="UP000012429"/>
    </source>
</evidence>
<feature type="chain" id="PRO_5004125485" description="Invasion associated locus B family protein" evidence="2">
    <location>
        <begin position="29"/>
        <end position="209"/>
    </location>
</feature>
<dbReference type="Pfam" id="PF06776">
    <property type="entry name" value="IalB"/>
    <property type="match status" value="1"/>
</dbReference>
<dbReference type="STRING" id="363754.RHSP_64232"/>
<feature type="compositionally biased region" description="Low complexity" evidence="1">
    <location>
        <begin position="35"/>
        <end position="49"/>
    </location>
</feature>
<dbReference type="PATRIC" id="fig|363754.4.peg.3816"/>
<gene>
    <name evidence="3" type="ORF">RHSP_64232</name>
</gene>
<sequence>MFAKAGTRIPTIVPLLVLAGLSGGSAMGADQKRGTPPAMTSPASSSPTPGHTVKPSDVALPVDVPPGQYRRITQPFQNWTLICDENLVKKQKVCNITQTVVNAAGTTVFSWSLAASQDGQPFFILRTPPTVGQGRTIQLDLRDGGSVVAVPVKGCDATVCIAYQLVGPRLRAAVEKGLAVQVSYAAGSPPDTVSFRAPFQGLANALAAI</sequence>
<feature type="signal peptide" evidence="2">
    <location>
        <begin position="1"/>
        <end position="28"/>
    </location>
</feature>
<evidence type="ECO:0000256" key="2">
    <source>
        <dbReference type="SAM" id="SignalP"/>
    </source>
</evidence>
<comment type="caution">
    <text evidence="3">The sequence shown here is derived from an EMBL/GenBank/DDBJ whole genome shotgun (WGS) entry which is preliminary data.</text>
</comment>
<dbReference type="Proteomes" id="UP000012429">
    <property type="component" value="Unassembled WGS sequence"/>
</dbReference>
<dbReference type="InterPro" id="IPR010642">
    <property type="entry name" value="Invasion_prot_B"/>
</dbReference>
<evidence type="ECO:0000256" key="1">
    <source>
        <dbReference type="SAM" id="MobiDB-lite"/>
    </source>
</evidence>
<dbReference type="AlphaFoldDB" id="N6U8K0"/>
<keyword evidence="2" id="KW-0732">Signal</keyword>
<feature type="region of interest" description="Disordered" evidence="1">
    <location>
        <begin position="27"/>
        <end position="56"/>
    </location>
</feature>
<accession>N6U8K0</accession>
<organism evidence="3 4">
    <name type="scientific">Rhizobium freirei PRF 81</name>
    <dbReference type="NCBI Taxonomy" id="363754"/>
    <lineage>
        <taxon>Bacteria</taxon>
        <taxon>Pseudomonadati</taxon>
        <taxon>Pseudomonadota</taxon>
        <taxon>Alphaproteobacteria</taxon>
        <taxon>Hyphomicrobiales</taxon>
        <taxon>Rhizobiaceae</taxon>
        <taxon>Rhizobium/Agrobacterium group</taxon>
        <taxon>Rhizobium</taxon>
    </lineage>
</organism>
<dbReference type="EMBL" id="AQHN01000067">
    <property type="protein sequence ID" value="ENN86543.1"/>
    <property type="molecule type" value="Genomic_DNA"/>
</dbReference>
<dbReference type="OrthoDB" id="7375326at2"/>
<dbReference type="Gene3D" id="2.60.40.1880">
    <property type="entry name" value="Invasion associated locus B (IalB) protein"/>
    <property type="match status" value="1"/>
</dbReference>
<dbReference type="InterPro" id="IPR038696">
    <property type="entry name" value="IalB_sf"/>
</dbReference>
<evidence type="ECO:0008006" key="5">
    <source>
        <dbReference type="Google" id="ProtNLM"/>
    </source>
</evidence>
<keyword evidence="4" id="KW-1185">Reference proteome</keyword>
<reference evidence="3 4" key="1">
    <citation type="journal article" date="2012" name="BMC Genomics">
        <title>Genomic basis of broad host range and environmental adaptability of Rhizobium tropici CIAT 899 and Rhizobium sp. PRF 81 which are used in inoculants for common bean (Phaseolus vulgaris L.).</title>
        <authorList>
            <person name="Ormeno-Orrillo E."/>
            <person name="Menna P."/>
            <person name="Almeida L.G."/>
            <person name="Ollero F.J."/>
            <person name="Nicolas M.F."/>
            <person name="Pains Rodrigues E."/>
            <person name="Shigueyoshi Nakatani A."/>
            <person name="Silva Batista J.S."/>
            <person name="Oliveira Chueire L.M."/>
            <person name="Souza R.C."/>
            <person name="Ribeiro Vasconcelos A.T."/>
            <person name="Megias M."/>
            <person name="Hungria M."/>
            <person name="Martinez-Romero E."/>
        </authorList>
    </citation>
    <scope>NUCLEOTIDE SEQUENCE [LARGE SCALE GENOMIC DNA]</scope>
    <source>
        <strain evidence="3 4">PRF 81</strain>
    </source>
</reference>
<dbReference type="RefSeq" id="WP_004120403.1">
    <property type="nucleotide sequence ID" value="NZ_AQHN01000067.1"/>
</dbReference>
<protein>
    <recommendedName>
        <fullName evidence="5">Invasion associated locus B family protein</fullName>
    </recommendedName>
</protein>